<evidence type="ECO:0000256" key="1">
    <source>
        <dbReference type="SAM" id="MobiDB-lite"/>
    </source>
</evidence>
<sequence length="268" mass="31035">MRPSCSLFAQRPDTRDMETFLLPLSRHILKAYLVALRPVGQLLTWTPTVHVETPVPPIMLDEIEKRTNLDTDRGPGTSKGILLDYDHPWHKQHCPVPSLQRLEHIFHLIYSISVSHFAANLELHAAHSLIRTTSELVPSRLWHRRVQALMRIEEVFTNARHAYQANESGHADSTAIQNDATHLIDSLISLRHKQVPITEEDEAYIRYGCEQQRALDEWKKWEGAPQKPRKINRGEKRRRVLAKRKDGRPDHDTENDEDGDSVSINLRW</sequence>
<feature type="compositionally biased region" description="Basic residues" evidence="1">
    <location>
        <begin position="227"/>
        <end position="242"/>
    </location>
</feature>
<dbReference type="AlphaFoldDB" id="A0AAD5WUE0"/>
<organism evidence="2 3">
    <name type="scientific">Zalerion maritima</name>
    <dbReference type="NCBI Taxonomy" id="339359"/>
    <lineage>
        <taxon>Eukaryota</taxon>
        <taxon>Fungi</taxon>
        <taxon>Dikarya</taxon>
        <taxon>Ascomycota</taxon>
        <taxon>Pezizomycotina</taxon>
        <taxon>Sordariomycetes</taxon>
        <taxon>Lulworthiomycetidae</taxon>
        <taxon>Lulworthiales</taxon>
        <taxon>Lulworthiaceae</taxon>
        <taxon>Zalerion</taxon>
    </lineage>
</organism>
<evidence type="ECO:0000313" key="3">
    <source>
        <dbReference type="Proteomes" id="UP001201980"/>
    </source>
</evidence>
<evidence type="ECO:0000313" key="2">
    <source>
        <dbReference type="EMBL" id="KAJ2905658.1"/>
    </source>
</evidence>
<name>A0AAD5WUE0_9PEZI</name>
<feature type="compositionally biased region" description="Basic and acidic residues" evidence="1">
    <location>
        <begin position="243"/>
        <end position="252"/>
    </location>
</feature>
<gene>
    <name evidence="2" type="ORF">MKZ38_004733</name>
</gene>
<dbReference type="EMBL" id="JAKWBI020000027">
    <property type="protein sequence ID" value="KAJ2905658.1"/>
    <property type="molecule type" value="Genomic_DNA"/>
</dbReference>
<protein>
    <submittedName>
        <fullName evidence="2">Uncharacterized protein</fullName>
    </submittedName>
</protein>
<feature type="region of interest" description="Disordered" evidence="1">
    <location>
        <begin position="222"/>
        <end position="268"/>
    </location>
</feature>
<dbReference type="Proteomes" id="UP001201980">
    <property type="component" value="Unassembled WGS sequence"/>
</dbReference>
<comment type="caution">
    <text evidence="2">The sequence shown here is derived from an EMBL/GenBank/DDBJ whole genome shotgun (WGS) entry which is preliminary data.</text>
</comment>
<accession>A0AAD5WUE0</accession>
<reference evidence="2" key="1">
    <citation type="submission" date="2022-07" db="EMBL/GenBank/DDBJ databases">
        <title>Draft genome sequence of Zalerion maritima ATCC 34329, a (micro)plastics degrading marine fungus.</title>
        <authorList>
            <person name="Paco A."/>
            <person name="Goncalves M.F.M."/>
            <person name="Rocha-Santos T.A.P."/>
            <person name="Alves A."/>
        </authorList>
    </citation>
    <scope>NUCLEOTIDE SEQUENCE</scope>
    <source>
        <strain evidence="2">ATCC 34329</strain>
    </source>
</reference>
<proteinExistence type="predicted"/>
<keyword evidence="3" id="KW-1185">Reference proteome</keyword>